<name>A0A7E6EZF2_9MOLL</name>
<reference evidence="2" key="1">
    <citation type="submission" date="2025-08" db="UniProtKB">
        <authorList>
            <consortium name="RefSeq"/>
        </authorList>
    </citation>
    <scope>IDENTIFICATION</scope>
</reference>
<sequence>MRATERSLPVNGAFDDAIGQETGKPLYMGRRGFAYFLYDIDKISGSQSRIRVTDIPETAITLPAFEASNCYDYHASPEHSCYIYVIC</sequence>
<evidence type="ECO:0000313" key="2">
    <source>
        <dbReference type="RefSeq" id="XP_036360784.1"/>
    </source>
</evidence>
<accession>A0A7E6EZF2</accession>
<dbReference type="RefSeq" id="XP_036360784.1">
    <property type="nucleotide sequence ID" value="XM_036504891.1"/>
</dbReference>
<organism evidence="1 2">
    <name type="scientific">Octopus sinensis</name>
    <name type="common">East Asian common octopus</name>
    <dbReference type="NCBI Taxonomy" id="2607531"/>
    <lineage>
        <taxon>Eukaryota</taxon>
        <taxon>Metazoa</taxon>
        <taxon>Spiralia</taxon>
        <taxon>Lophotrochozoa</taxon>
        <taxon>Mollusca</taxon>
        <taxon>Cephalopoda</taxon>
        <taxon>Coleoidea</taxon>
        <taxon>Octopodiformes</taxon>
        <taxon>Octopoda</taxon>
        <taxon>Incirrata</taxon>
        <taxon>Octopodidae</taxon>
        <taxon>Octopus</taxon>
    </lineage>
</organism>
<evidence type="ECO:0000313" key="1">
    <source>
        <dbReference type="Proteomes" id="UP000515154"/>
    </source>
</evidence>
<dbReference type="Proteomes" id="UP000515154">
    <property type="component" value="Linkage group LG7"/>
</dbReference>
<keyword evidence="1" id="KW-1185">Reference proteome</keyword>
<dbReference type="AlphaFoldDB" id="A0A7E6EZF2"/>
<protein>
    <submittedName>
        <fullName evidence="2">Uncharacterized protein LOC115214218 isoform X2</fullName>
    </submittedName>
</protein>
<gene>
    <name evidence="2" type="primary">LOC115214218</name>
</gene>
<proteinExistence type="predicted"/>